<dbReference type="Pfam" id="PF00756">
    <property type="entry name" value="Esterase"/>
    <property type="match status" value="1"/>
</dbReference>
<protein>
    <submittedName>
        <fullName evidence="3">Putative esterase</fullName>
    </submittedName>
</protein>
<evidence type="ECO:0000256" key="2">
    <source>
        <dbReference type="SAM" id="SignalP"/>
    </source>
</evidence>
<accession>A0A347ZP72</accession>
<evidence type="ECO:0000256" key="1">
    <source>
        <dbReference type="SAM" id="MobiDB-lite"/>
    </source>
</evidence>
<keyword evidence="2" id="KW-0732">Signal</keyword>
<keyword evidence="4" id="KW-1185">Reference proteome</keyword>
<organism evidence="3 4">
    <name type="scientific">Pelolinea submarina</name>
    <dbReference type="NCBI Taxonomy" id="913107"/>
    <lineage>
        <taxon>Bacteria</taxon>
        <taxon>Bacillati</taxon>
        <taxon>Chloroflexota</taxon>
        <taxon>Anaerolineae</taxon>
        <taxon>Anaerolineales</taxon>
        <taxon>Anaerolineaceae</taxon>
        <taxon>Pelolinea</taxon>
    </lineage>
</organism>
<comment type="caution">
    <text evidence="3">The sequence shown here is derived from an EMBL/GenBank/DDBJ whole genome shotgun (WGS) entry which is preliminary data.</text>
</comment>
<dbReference type="AlphaFoldDB" id="A0A347ZP72"/>
<feature type="region of interest" description="Disordered" evidence="1">
    <location>
        <begin position="27"/>
        <end position="46"/>
    </location>
</feature>
<name>A0A347ZP72_9CHLR</name>
<dbReference type="SUPFAM" id="SSF53474">
    <property type="entry name" value="alpha/beta-Hydrolases"/>
    <property type="match status" value="1"/>
</dbReference>
<feature type="compositionally biased region" description="Low complexity" evidence="1">
    <location>
        <begin position="28"/>
        <end position="46"/>
    </location>
</feature>
<gene>
    <name evidence="3" type="ORF">DFR64_2079</name>
</gene>
<evidence type="ECO:0000313" key="3">
    <source>
        <dbReference type="EMBL" id="REG08704.1"/>
    </source>
</evidence>
<feature type="signal peptide" evidence="2">
    <location>
        <begin position="1"/>
        <end position="26"/>
    </location>
</feature>
<dbReference type="InterPro" id="IPR050583">
    <property type="entry name" value="Mycobacterial_A85_antigen"/>
</dbReference>
<feature type="chain" id="PRO_5030063554" evidence="2">
    <location>
        <begin position="27"/>
        <end position="286"/>
    </location>
</feature>
<proteinExistence type="predicted"/>
<dbReference type="InterPro" id="IPR029058">
    <property type="entry name" value="AB_hydrolase_fold"/>
</dbReference>
<sequence>MKYLRGVLLLLLLGLTACQNIGAAVAQPSTTPAPSLTPTALPTATPTPIPVCTETRGRFEFHEIQTTLMTHPLSFRVYLPPCYDFDESTRYPVLYFLHGQSFNDDQWDRLGADEALDELIADGEVQPFIIVMPKESNYMIDQWTSKYGPALAEELVPWIDGYYRTKAERQYRAIGGLSRGAAWAMRTGLIYWDEFGAIGGHSLAPFRGDFNESPFWFQKIPEDQKPRIWIDVGTMDFIADAAKVFAGRLEDYGMPFEWHVYDGAHVESYWAANVKTYLRWYAAGWD</sequence>
<dbReference type="OrthoDB" id="9777383at2"/>
<dbReference type="RefSeq" id="WP_116225352.1">
    <property type="nucleotide sequence ID" value="NZ_AP018437.1"/>
</dbReference>
<dbReference type="Proteomes" id="UP000256388">
    <property type="component" value="Unassembled WGS sequence"/>
</dbReference>
<reference evidence="3 4" key="1">
    <citation type="submission" date="2018-08" db="EMBL/GenBank/DDBJ databases">
        <title>Genomic Encyclopedia of Type Strains, Phase IV (KMG-IV): sequencing the most valuable type-strain genomes for metagenomic binning, comparative biology and taxonomic classification.</title>
        <authorList>
            <person name="Goeker M."/>
        </authorList>
    </citation>
    <scope>NUCLEOTIDE SEQUENCE [LARGE SCALE GENOMIC DNA]</scope>
    <source>
        <strain evidence="3 4">DSM 23923</strain>
    </source>
</reference>
<dbReference type="PANTHER" id="PTHR48098:SF6">
    <property type="entry name" value="FERRI-BACILLIBACTIN ESTERASE BESA"/>
    <property type="match status" value="1"/>
</dbReference>
<dbReference type="PANTHER" id="PTHR48098">
    <property type="entry name" value="ENTEROCHELIN ESTERASE-RELATED"/>
    <property type="match status" value="1"/>
</dbReference>
<dbReference type="Gene3D" id="3.40.50.1820">
    <property type="entry name" value="alpha/beta hydrolase"/>
    <property type="match status" value="1"/>
</dbReference>
<dbReference type="PROSITE" id="PS51257">
    <property type="entry name" value="PROKAR_LIPOPROTEIN"/>
    <property type="match status" value="1"/>
</dbReference>
<evidence type="ECO:0000313" key="4">
    <source>
        <dbReference type="Proteomes" id="UP000256388"/>
    </source>
</evidence>
<dbReference type="InterPro" id="IPR000801">
    <property type="entry name" value="Esterase-like"/>
</dbReference>
<dbReference type="EMBL" id="QUMS01000002">
    <property type="protein sequence ID" value="REG08704.1"/>
    <property type="molecule type" value="Genomic_DNA"/>
</dbReference>